<proteinExistence type="predicted"/>
<dbReference type="RefSeq" id="WP_117324490.1">
    <property type="nucleotide sequence ID" value="NZ_QVTD01000024.1"/>
</dbReference>
<reference evidence="1 2" key="1">
    <citation type="submission" date="2018-08" db="EMBL/GenBank/DDBJ databases">
        <title>Bacillus chawlae sp. nov., Bacillus glennii sp. nov., and Bacillus saganii sp. nov. Isolated from the Vehicle Assembly Building at Kennedy Space Center where the Viking Spacecraft were Assembled.</title>
        <authorList>
            <person name="Seuylemezian A."/>
            <person name="Vaishampayan P."/>
        </authorList>
    </citation>
    <scope>NUCLEOTIDE SEQUENCE [LARGE SCALE GENOMIC DNA]</scope>
    <source>
        <strain evidence="1 2">V44-8</strain>
    </source>
</reference>
<gene>
    <name evidence="1" type="ORF">D0466_21185</name>
</gene>
<dbReference type="SUPFAM" id="SSF49764">
    <property type="entry name" value="HSP20-like chaperones"/>
    <property type="match status" value="1"/>
</dbReference>
<dbReference type="Gene3D" id="2.60.40.790">
    <property type="match status" value="1"/>
</dbReference>
<dbReference type="OrthoDB" id="2942082at2"/>
<name>A0A372L6B2_9BACI</name>
<keyword evidence="2" id="KW-1185">Reference proteome</keyword>
<dbReference type="AlphaFoldDB" id="A0A372L6B2"/>
<dbReference type="Proteomes" id="UP000262939">
    <property type="component" value="Unassembled WGS sequence"/>
</dbReference>
<comment type="caution">
    <text evidence="1">The sequence shown here is derived from an EMBL/GenBank/DDBJ whole genome shotgun (WGS) entry which is preliminary data.</text>
</comment>
<dbReference type="CDD" id="cd00298">
    <property type="entry name" value="ACD_sHsps_p23-like"/>
    <property type="match status" value="1"/>
</dbReference>
<accession>A0A372L6B2</accession>
<protein>
    <submittedName>
        <fullName evidence="1">Hsp20/alpha crystallin family protein</fullName>
    </submittedName>
</protein>
<organism evidence="1 2">
    <name type="scientific">Peribacillus glennii</name>
    <dbReference type="NCBI Taxonomy" id="2303991"/>
    <lineage>
        <taxon>Bacteria</taxon>
        <taxon>Bacillati</taxon>
        <taxon>Bacillota</taxon>
        <taxon>Bacilli</taxon>
        <taxon>Bacillales</taxon>
        <taxon>Bacillaceae</taxon>
        <taxon>Peribacillus</taxon>
    </lineage>
</organism>
<dbReference type="InterPro" id="IPR008978">
    <property type="entry name" value="HSP20-like_chaperone"/>
</dbReference>
<evidence type="ECO:0000313" key="2">
    <source>
        <dbReference type="Proteomes" id="UP000262939"/>
    </source>
</evidence>
<evidence type="ECO:0000313" key="1">
    <source>
        <dbReference type="EMBL" id="RFU60540.1"/>
    </source>
</evidence>
<dbReference type="EMBL" id="QVTD01000024">
    <property type="protein sequence ID" value="RFU60540.1"/>
    <property type="molecule type" value="Genomic_DNA"/>
</dbReference>
<sequence length="135" mass="15650">MSEDSQKDKNADSDRFDKFMENYFLDPNTGYLDQLTFRVDIYECNEEYVIEALFDDRQPKRITLQPNGQELSITAFFLKKTHPETINPVERTVPFPFSITNKKISAAYGNSILEIRISKEMDNDATGKGWSIFCT</sequence>